<proteinExistence type="predicted"/>
<gene>
    <name evidence="1" type="ORF">VL20_2834</name>
</gene>
<reference evidence="1 2" key="1">
    <citation type="journal article" date="2016" name="Stand. Genomic Sci.">
        <title>Complete genome sequence and genomic characterization of Microcystis panniformis FACHB 1757 by third-generation sequencing.</title>
        <authorList>
            <person name="Zhang J.Y."/>
            <person name="Guan R."/>
            <person name="Zhang H.J."/>
            <person name="Li H."/>
            <person name="Xiao P."/>
            <person name="Yu G.L."/>
            <person name="Du L."/>
            <person name="Cao D.M."/>
            <person name="Zhu B.C."/>
            <person name="Li R.H."/>
            <person name="Lu Z.H."/>
        </authorList>
    </citation>
    <scope>NUCLEOTIDE SEQUENCE [LARGE SCALE GENOMIC DNA]</scope>
    <source>
        <strain evidence="1 2">FACHB-1757</strain>
    </source>
</reference>
<accession>A0A0K1S1E6</accession>
<dbReference type="InterPro" id="IPR029016">
    <property type="entry name" value="GAF-like_dom_sf"/>
</dbReference>
<dbReference type="EMBL" id="CP011339">
    <property type="protein sequence ID" value="AKV67880.1"/>
    <property type="molecule type" value="Genomic_DNA"/>
</dbReference>
<protein>
    <recommendedName>
        <fullName evidence="3">GAF domain-containing protein</fullName>
    </recommendedName>
</protein>
<evidence type="ECO:0008006" key="3">
    <source>
        <dbReference type="Google" id="ProtNLM"/>
    </source>
</evidence>
<sequence>MPESLQGEKCDDTATKANQFLNTRNDLISYQTKRLDNLSDFEQLEQALMNFTSNKKDTVKYILKKVCEEAKCQVAAIFLISKDDVLERFAIQGKDVNGEPIDDTWLQEERYAKGESFTGSAANPSDGSYGKVTGELFQYENLKYRQEYSDKLGKLISAIALPLNGRNKTYGVLRIINKVDDQGNIDDLASFDPCTVAFLAGVASAKLSNIHRDSEINILNYLTYLADIIPVDSFDKYQERMYDEIFKYLVGNETPYKVAILYRKNLSSEVVEVLRFSEVSGVSNSCRVYLEEVGKEFAEKISSNTCQFIEGVHEEKNNNRFIQTDLKHFEDSKLEAFGVFPLFFEGKFIGAIALFFGYKFKLFDNNLSFLQSFSSLLAILVNKQTRAERLREFESLAEDWINETSHLSSTHEAIIHPNYQRIIGMGQDVIPFLLKNLKEPKSLPSRWFWALKAISGEDPVPKDSRGKSKEMIDAWLHWGIRKGYIKGDILMNTKSSI</sequence>
<organism evidence="1 2">
    <name type="scientific">Microcystis panniformis FACHB-1757</name>
    <dbReference type="NCBI Taxonomy" id="1638788"/>
    <lineage>
        <taxon>Bacteria</taxon>
        <taxon>Bacillati</taxon>
        <taxon>Cyanobacteriota</taxon>
        <taxon>Cyanophyceae</taxon>
        <taxon>Oscillatoriophycideae</taxon>
        <taxon>Chroococcales</taxon>
        <taxon>Microcystaceae</taxon>
        <taxon>Microcystis</taxon>
    </lineage>
</organism>
<name>A0A0K1S1E6_9CHRO</name>
<dbReference type="AlphaFoldDB" id="A0A0K1S1E6"/>
<dbReference type="Gene3D" id="3.30.450.40">
    <property type="match status" value="1"/>
</dbReference>
<dbReference type="PATRIC" id="fig|1638788.3.peg.2846"/>
<dbReference type="SUPFAM" id="SSF55781">
    <property type="entry name" value="GAF domain-like"/>
    <property type="match status" value="1"/>
</dbReference>
<dbReference type="Proteomes" id="UP000068167">
    <property type="component" value="Chromosome"/>
</dbReference>
<evidence type="ECO:0000313" key="2">
    <source>
        <dbReference type="Proteomes" id="UP000068167"/>
    </source>
</evidence>
<keyword evidence="2" id="KW-1185">Reference proteome</keyword>
<dbReference type="RefSeq" id="WP_052276596.1">
    <property type="nucleotide sequence ID" value="NZ_CP011339.1"/>
</dbReference>
<evidence type="ECO:0000313" key="1">
    <source>
        <dbReference type="EMBL" id="AKV67880.1"/>
    </source>
</evidence>
<dbReference type="KEGG" id="mpk:VL20_2834"/>